<keyword evidence="3" id="KW-1185">Reference proteome</keyword>
<proteinExistence type="predicted"/>
<organism evidence="2 3">
    <name type="scientific">Cryptolaemus montrouzieri</name>
    <dbReference type="NCBI Taxonomy" id="559131"/>
    <lineage>
        <taxon>Eukaryota</taxon>
        <taxon>Metazoa</taxon>
        <taxon>Ecdysozoa</taxon>
        <taxon>Arthropoda</taxon>
        <taxon>Hexapoda</taxon>
        <taxon>Insecta</taxon>
        <taxon>Pterygota</taxon>
        <taxon>Neoptera</taxon>
        <taxon>Endopterygota</taxon>
        <taxon>Coleoptera</taxon>
        <taxon>Polyphaga</taxon>
        <taxon>Cucujiformia</taxon>
        <taxon>Coccinelloidea</taxon>
        <taxon>Coccinellidae</taxon>
        <taxon>Scymninae</taxon>
        <taxon>Scymnini</taxon>
        <taxon>Cryptolaemus</taxon>
    </lineage>
</organism>
<reference evidence="2 3" key="1">
    <citation type="journal article" date="2021" name="BMC Biol.">
        <title>Horizontally acquired antibacterial genes associated with adaptive radiation of ladybird beetles.</title>
        <authorList>
            <person name="Li H.S."/>
            <person name="Tang X.F."/>
            <person name="Huang Y.H."/>
            <person name="Xu Z.Y."/>
            <person name="Chen M.L."/>
            <person name="Du X.Y."/>
            <person name="Qiu B.Y."/>
            <person name="Chen P.T."/>
            <person name="Zhang W."/>
            <person name="Slipinski A."/>
            <person name="Escalona H.E."/>
            <person name="Waterhouse R.M."/>
            <person name="Zwick A."/>
            <person name="Pang H."/>
        </authorList>
    </citation>
    <scope>NUCLEOTIDE SEQUENCE [LARGE SCALE GENOMIC DNA]</scope>
    <source>
        <strain evidence="2">SYSU2018</strain>
    </source>
</reference>
<accession>A0ABD2NAD9</accession>
<sequence>MLTNEKSLSRFLCIYSYPELYFQVTPVGRQALTYDGDSWKEKGDEVIEENTDSSSKSFDSKQSKAKRVKNYLKNKCKNALGNKSSSSDISSSSESSSWYLEKITNKSEISELSEVFEDASENLGSIGSDEQYQVANVILIKDPVEDDTCTGKEINEKDGDVKRIENECGDNILHENTSSLLTQLQEEIDSNEDDAVDSDILEIEEDMKKVSYYQFLYKIVQMIIMDIPKNSFLFY</sequence>
<evidence type="ECO:0000313" key="3">
    <source>
        <dbReference type="Proteomes" id="UP001516400"/>
    </source>
</evidence>
<gene>
    <name evidence="2" type="ORF">HHI36_019941</name>
</gene>
<comment type="caution">
    <text evidence="2">The sequence shown here is derived from an EMBL/GenBank/DDBJ whole genome shotgun (WGS) entry which is preliminary data.</text>
</comment>
<dbReference type="EMBL" id="JABFTP020000083">
    <property type="protein sequence ID" value="KAL3275171.1"/>
    <property type="molecule type" value="Genomic_DNA"/>
</dbReference>
<protein>
    <submittedName>
        <fullName evidence="2">Uncharacterized protein</fullName>
    </submittedName>
</protein>
<dbReference type="AlphaFoldDB" id="A0ABD2NAD9"/>
<feature type="region of interest" description="Disordered" evidence="1">
    <location>
        <begin position="47"/>
        <end position="66"/>
    </location>
</feature>
<name>A0ABD2NAD9_9CUCU</name>
<evidence type="ECO:0000313" key="2">
    <source>
        <dbReference type="EMBL" id="KAL3275171.1"/>
    </source>
</evidence>
<dbReference type="Proteomes" id="UP001516400">
    <property type="component" value="Unassembled WGS sequence"/>
</dbReference>
<evidence type="ECO:0000256" key="1">
    <source>
        <dbReference type="SAM" id="MobiDB-lite"/>
    </source>
</evidence>